<feature type="domain" description="ABC transmembrane type-1" evidence="13">
    <location>
        <begin position="27"/>
        <end position="305"/>
    </location>
</feature>
<feature type="transmembrane region" description="Helical" evidence="11">
    <location>
        <begin position="60"/>
        <end position="80"/>
    </location>
</feature>
<keyword evidence="3" id="KW-0813">Transport</keyword>
<dbReference type="GO" id="GO:0005524">
    <property type="term" value="F:ATP binding"/>
    <property type="evidence" value="ECO:0007669"/>
    <property type="project" value="UniProtKB-KW"/>
</dbReference>
<dbReference type="GO" id="GO:0016887">
    <property type="term" value="F:ATP hydrolysis activity"/>
    <property type="evidence" value="ECO:0007669"/>
    <property type="project" value="InterPro"/>
</dbReference>
<dbReference type="Gene3D" id="1.20.1560.10">
    <property type="entry name" value="ABC transporter type 1, transmembrane domain"/>
    <property type="match status" value="1"/>
</dbReference>
<dbReference type="SUPFAM" id="SSF90123">
    <property type="entry name" value="ABC transporter transmembrane region"/>
    <property type="match status" value="1"/>
</dbReference>
<name>A0A178XNQ9_9HYPH</name>
<feature type="transmembrane region" description="Helical" evidence="11">
    <location>
        <begin position="150"/>
        <end position="179"/>
    </location>
</feature>
<dbReference type="PROSITE" id="PS50893">
    <property type="entry name" value="ABC_TRANSPORTER_2"/>
    <property type="match status" value="1"/>
</dbReference>
<evidence type="ECO:0000256" key="4">
    <source>
        <dbReference type="ARBA" id="ARBA00022475"/>
    </source>
</evidence>
<keyword evidence="9 11" id="KW-0472">Membrane</keyword>
<keyword evidence="4" id="KW-1003">Cell membrane</keyword>
<reference evidence="14 15" key="1">
    <citation type="journal article" date="2016" name="Int. J. Syst. Evol. Microbiol.">
        <title>Ensifer glycinis sp. nov., an novel rhizobial species associated with Glycine spp.</title>
        <authorList>
            <person name="Yan H."/>
            <person name="Yan J."/>
            <person name="Sui X.H."/>
            <person name="Wang E.T."/>
            <person name="Chen W.X."/>
            <person name="Zhang X.X."/>
            <person name="Chen W.F."/>
        </authorList>
    </citation>
    <scope>NUCLEOTIDE SEQUENCE [LARGE SCALE GENOMIC DNA]</scope>
    <source>
        <strain evidence="14 15">CCBAU 23380</strain>
    </source>
</reference>
<dbReference type="InterPro" id="IPR003439">
    <property type="entry name" value="ABC_transporter-like_ATP-bd"/>
</dbReference>
<dbReference type="AlphaFoldDB" id="A0A178XNQ9"/>
<dbReference type="Pfam" id="PF00005">
    <property type="entry name" value="ABC_tran"/>
    <property type="match status" value="1"/>
</dbReference>
<dbReference type="InterPro" id="IPR017871">
    <property type="entry name" value="ABC_transporter-like_CS"/>
</dbReference>
<dbReference type="GO" id="GO:0140359">
    <property type="term" value="F:ABC-type transporter activity"/>
    <property type="evidence" value="ECO:0007669"/>
    <property type="project" value="InterPro"/>
</dbReference>
<keyword evidence="7" id="KW-0067">ATP-binding</keyword>
<dbReference type="GO" id="GO:0034040">
    <property type="term" value="F:ATPase-coupled lipid transmembrane transporter activity"/>
    <property type="evidence" value="ECO:0007669"/>
    <property type="project" value="TreeGrafter"/>
</dbReference>
<feature type="domain" description="ABC transporter" evidence="12">
    <location>
        <begin position="336"/>
        <end position="572"/>
    </location>
</feature>
<feature type="transmembrane region" description="Helical" evidence="11">
    <location>
        <begin position="25"/>
        <end position="48"/>
    </location>
</feature>
<dbReference type="NCBIfam" id="TIGR01842">
    <property type="entry name" value="type_I_sec_PrtD"/>
    <property type="match status" value="1"/>
</dbReference>
<evidence type="ECO:0000256" key="9">
    <source>
        <dbReference type="ARBA" id="ARBA00023136"/>
    </source>
</evidence>
<evidence type="ECO:0000256" key="10">
    <source>
        <dbReference type="SAM" id="MobiDB-lite"/>
    </source>
</evidence>
<dbReference type="InterPro" id="IPR036640">
    <property type="entry name" value="ABC1_TM_sf"/>
</dbReference>
<protein>
    <submittedName>
        <fullName evidence="14">Type I secretion protein</fullName>
    </submittedName>
</protein>
<feature type="region of interest" description="Disordered" evidence="10">
    <location>
        <begin position="564"/>
        <end position="585"/>
    </location>
</feature>
<dbReference type="InterPro" id="IPR039421">
    <property type="entry name" value="Type_1_exporter"/>
</dbReference>
<keyword evidence="8 11" id="KW-1133">Transmembrane helix</keyword>
<evidence type="ECO:0000256" key="3">
    <source>
        <dbReference type="ARBA" id="ARBA00022448"/>
    </source>
</evidence>
<dbReference type="GO" id="GO:0005886">
    <property type="term" value="C:plasma membrane"/>
    <property type="evidence" value="ECO:0007669"/>
    <property type="project" value="UniProtKB-SubCell"/>
</dbReference>
<dbReference type="GO" id="GO:0030253">
    <property type="term" value="P:protein secretion by the type I secretion system"/>
    <property type="evidence" value="ECO:0007669"/>
    <property type="project" value="InterPro"/>
</dbReference>
<proteinExistence type="inferred from homology"/>
<sequence length="585" mass="62364">MPEPLAVPNGRNVDPASALRSCRTAFVGVGIASALVNILYLTGSFFMLEVYDRVLPSRSIPSLIALCLLALLLYAFQGAFELIRGRMLVRIAGALDESLSGRIYRAVVKAPLKLRMQGDGLQALRDFDQVRSFLSSAGPAALFDLPWLPFYVAICFLFHPVIGFVAISGGLVLTLLTYLTNRGTQAPARKASEAGSLRNAFAQASQRNAEVVQAMGMTGRLGELWERRNAEFREENRRTSDIGNGYGALSKVFRMALQSGVLAAGAVLVIEGQASPGIIIAGSILTARALAPVELAIGNWRGLVQARQSWQRLKELLKALPETETPLALPNPHERLSVEALASGPPAAQRLIFTDVNFTVRAGSALGVIGPSGSGKSSLARAIIGVWPAYRGSVRLDGAALDQWDGDALGRHIGYLPQDVELFAGTVAQNICRFAADASSEAIVAAAKAARVHDLILRLPNGFDTEIGDGGTALSAGQRQRIALARALYGDPFLVVLDEPNSNLDAEGEQALGEAIMNVRGRGGIVVVIAHRPSALASADLVLMMNEGRMQAFGPKEEVLGKVLRPQQADRPSPLKIVTEGQEAK</sequence>
<dbReference type="FunFam" id="3.40.50.300:FF:001444">
    <property type="entry name" value="ABC transporter ATP-binding protein"/>
    <property type="match status" value="1"/>
</dbReference>
<dbReference type="STRING" id="1472378.AU381_17880"/>
<dbReference type="GO" id="GO:0030256">
    <property type="term" value="C:type I protein secretion system complex"/>
    <property type="evidence" value="ECO:0007669"/>
    <property type="project" value="InterPro"/>
</dbReference>
<dbReference type="Proteomes" id="UP000094025">
    <property type="component" value="Unassembled WGS sequence"/>
</dbReference>
<dbReference type="Pfam" id="PF00664">
    <property type="entry name" value="ABC_membrane"/>
    <property type="match status" value="1"/>
</dbReference>
<dbReference type="InterPro" id="IPR027417">
    <property type="entry name" value="P-loop_NTPase"/>
</dbReference>
<evidence type="ECO:0000259" key="12">
    <source>
        <dbReference type="PROSITE" id="PS50893"/>
    </source>
</evidence>
<evidence type="ECO:0000256" key="6">
    <source>
        <dbReference type="ARBA" id="ARBA00022741"/>
    </source>
</evidence>
<dbReference type="InterPro" id="IPR003593">
    <property type="entry name" value="AAA+_ATPase"/>
</dbReference>
<evidence type="ECO:0000256" key="5">
    <source>
        <dbReference type="ARBA" id="ARBA00022692"/>
    </source>
</evidence>
<dbReference type="PROSITE" id="PS00211">
    <property type="entry name" value="ABC_TRANSPORTER_1"/>
    <property type="match status" value="1"/>
</dbReference>
<dbReference type="SUPFAM" id="SSF52540">
    <property type="entry name" value="P-loop containing nucleoside triphosphate hydrolases"/>
    <property type="match status" value="1"/>
</dbReference>
<evidence type="ECO:0000256" key="8">
    <source>
        <dbReference type="ARBA" id="ARBA00022989"/>
    </source>
</evidence>
<dbReference type="PANTHER" id="PTHR24221">
    <property type="entry name" value="ATP-BINDING CASSETTE SUB-FAMILY B"/>
    <property type="match status" value="1"/>
</dbReference>
<accession>A0A178XNQ9</accession>
<evidence type="ECO:0000256" key="7">
    <source>
        <dbReference type="ARBA" id="ARBA00022840"/>
    </source>
</evidence>
<evidence type="ECO:0000313" key="15">
    <source>
        <dbReference type="Proteomes" id="UP000094025"/>
    </source>
</evidence>
<dbReference type="CDD" id="cd03246">
    <property type="entry name" value="ABCC_Protease_Secretion"/>
    <property type="match status" value="1"/>
</dbReference>
<keyword evidence="15" id="KW-1185">Reference proteome</keyword>
<keyword evidence="5 11" id="KW-0812">Transmembrane</keyword>
<keyword evidence="6" id="KW-0547">Nucleotide-binding</keyword>
<dbReference type="InterPro" id="IPR010128">
    <property type="entry name" value="ATPase_T1SS_PrtD-like"/>
</dbReference>
<dbReference type="PROSITE" id="PS50929">
    <property type="entry name" value="ABC_TM1F"/>
    <property type="match status" value="1"/>
</dbReference>
<dbReference type="Gene3D" id="3.40.50.300">
    <property type="entry name" value="P-loop containing nucleotide triphosphate hydrolases"/>
    <property type="match status" value="1"/>
</dbReference>
<dbReference type="SMART" id="SM00382">
    <property type="entry name" value="AAA"/>
    <property type="match status" value="1"/>
</dbReference>
<comment type="subcellular location">
    <subcellularLocation>
        <location evidence="1">Cell membrane</location>
        <topology evidence="1">Multi-pass membrane protein</topology>
    </subcellularLocation>
</comment>
<evidence type="ECO:0000259" key="13">
    <source>
        <dbReference type="PROSITE" id="PS50929"/>
    </source>
</evidence>
<organism evidence="14 15">
    <name type="scientific">Sinorhizobium glycinis</name>
    <dbReference type="NCBI Taxonomy" id="1472378"/>
    <lineage>
        <taxon>Bacteria</taxon>
        <taxon>Pseudomonadati</taxon>
        <taxon>Pseudomonadota</taxon>
        <taxon>Alphaproteobacteria</taxon>
        <taxon>Hyphomicrobiales</taxon>
        <taxon>Rhizobiaceae</taxon>
        <taxon>Sinorhizobium/Ensifer group</taxon>
        <taxon>Sinorhizobium</taxon>
    </lineage>
</organism>
<comment type="caution">
    <text evidence="14">The sequence shown here is derived from an EMBL/GenBank/DDBJ whole genome shotgun (WGS) entry which is preliminary data.</text>
</comment>
<dbReference type="EMBL" id="LPUX01000064">
    <property type="protein sequence ID" value="OAP36382.1"/>
    <property type="molecule type" value="Genomic_DNA"/>
</dbReference>
<evidence type="ECO:0000256" key="11">
    <source>
        <dbReference type="SAM" id="Phobius"/>
    </source>
</evidence>
<evidence type="ECO:0000256" key="2">
    <source>
        <dbReference type="ARBA" id="ARBA00005417"/>
    </source>
</evidence>
<dbReference type="PANTHER" id="PTHR24221:SF248">
    <property type="entry name" value="ABC TRANSPORTER TRANSMEMBRANE REGION"/>
    <property type="match status" value="1"/>
</dbReference>
<evidence type="ECO:0000313" key="14">
    <source>
        <dbReference type="EMBL" id="OAP36382.1"/>
    </source>
</evidence>
<evidence type="ECO:0000256" key="1">
    <source>
        <dbReference type="ARBA" id="ARBA00004651"/>
    </source>
</evidence>
<dbReference type="InterPro" id="IPR011527">
    <property type="entry name" value="ABC1_TM_dom"/>
</dbReference>
<gene>
    <name evidence="14" type="ORF">AU381_17880</name>
</gene>
<comment type="similarity">
    <text evidence="2">Belongs to the ABC transporter superfamily.</text>
</comment>
<dbReference type="OrthoDB" id="9808328at2"/>
<dbReference type="RefSeq" id="WP_064243609.1">
    <property type="nucleotide sequence ID" value="NZ_LPUX01000064.1"/>
</dbReference>